<gene>
    <name evidence="1" type="ORF">BH720_001045</name>
</gene>
<evidence type="ECO:0000313" key="1">
    <source>
        <dbReference type="EMBL" id="XPM64635.1"/>
    </source>
</evidence>
<evidence type="ECO:0000313" key="2">
    <source>
        <dbReference type="Proteomes" id="UP000095472"/>
    </source>
</evidence>
<dbReference type="EC" id="2.7.13.3" evidence="1"/>
<organism evidence="1 2">
    <name type="scientific">Desertifilum tharense IPPAS B-1220</name>
    <dbReference type="NCBI Taxonomy" id="1781255"/>
    <lineage>
        <taxon>Bacteria</taxon>
        <taxon>Bacillati</taxon>
        <taxon>Cyanobacteriota</taxon>
        <taxon>Cyanophyceae</taxon>
        <taxon>Desertifilales</taxon>
        <taxon>Desertifilaceae</taxon>
        <taxon>Desertifilum</taxon>
    </lineage>
</organism>
<proteinExistence type="predicted"/>
<reference evidence="1 2" key="1">
    <citation type="journal article" date="2016" name="Genome Announc.">
        <title>Draft Genome Sequence of the Thermotolerant Cyanobacterium Desertifilum sp. IPPAS B-1220.</title>
        <authorList>
            <person name="Mironov K.S."/>
            <person name="Sinetova M.A."/>
            <person name="Bolatkhan K."/>
            <person name="Zayadan B.K."/>
            <person name="Ustinova V.V."/>
            <person name="Kupriyanova E.V."/>
            <person name="Skrypnik A.N."/>
            <person name="Gogoleva N.E."/>
            <person name="Gogolev Y.V."/>
            <person name="Los D.A."/>
        </authorList>
    </citation>
    <scope>NUCLEOTIDE SEQUENCE [LARGE SCALE GENOMIC DNA]</scope>
    <source>
        <strain evidence="1 2">IPPAS B-1220</strain>
    </source>
</reference>
<protein>
    <submittedName>
        <fullName evidence="1">Sensor histidine kinase</fullName>
        <ecNumber evidence="1">2.7.13.3</ecNumber>
    </submittedName>
</protein>
<dbReference type="Proteomes" id="UP000095472">
    <property type="component" value="Chromosome"/>
</dbReference>
<keyword evidence="2" id="KW-1185">Reference proteome</keyword>
<name>A0ACD5GVI8_9CYAN</name>
<accession>A0ACD5GVI8</accession>
<keyword evidence="1" id="KW-0418">Kinase</keyword>
<keyword evidence="1" id="KW-0808">Transferase</keyword>
<dbReference type="EMBL" id="CP182909">
    <property type="protein sequence ID" value="XPM64635.1"/>
    <property type="molecule type" value="Genomic_DNA"/>
</dbReference>
<sequence>MSAETKSIAIETHLDETVESIYGDANRLQQVVWNLLSNAVKFTPAGGKIEVRLFRPEGNPDLAVIQVSDTGKGIKPDFLPYVFESFRQADSSTTRTFGG</sequence>